<dbReference type="PANTHER" id="PTHR21666">
    <property type="entry name" value="PEPTIDASE-RELATED"/>
    <property type="match status" value="1"/>
</dbReference>
<evidence type="ECO:0000313" key="4">
    <source>
        <dbReference type="Proteomes" id="UP000236732"/>
    </source>
</evidence>
<gene>
    <name evidence="3" type="ORF">SAMN05444920_1611</name>
</gene>
<feature type="signal peptide" evidence="1">
    <location>
        <begin position="1"/>
        <end position="29"/>
    </location>
</feature>
<accession>A0A1H6F213</accession>
<dbReference type="GO" id="GO:0004222">
    <property type="term" value="F:metalloendopeptidase activity"/>
    <property type="evidence" value="ECO:0007669"/>
    <property type="project" value="TreeGrafter"/>
</dbReference>
<dbReference type="AlphaFoldDB" id="A0A1H6F213"/>
<dbReference type="InterPro" id="IPR016047">
    <property type="entry name" value="M23ase_b-sheet_dom"/>
</dbReference>
<dbReference type="Proteomes" id="UP000236732">
    <property type="component" value="Unassembled WGS sequence"/>
</dbReference>
<feature type="chain" id="PRO_5009297705" evidence="1">
    <location>
        <begin position="30"/>
        <end position="436"/>
    </location>
</feature>
<keyword evidence="4" id="KW-1185">Reference proteome</keyword>
<feature type="non-terminal residue" evidence="3">
    <location>
        <position position="436"/>
    </location>
</feature>
<dbReference type="EMBL" id="FNVT01000061">
    <property type="protein sequence ID" value="SEH04112.1"/>
    <property type="molecule type" value="Genomic_DNA"/>
</dbReference>
<evidence type="ECO:0000256" key="1">
    <source>
        <dbReference type="SAM" id="SignalP"/>
    </source>
</evidence>
<evidence type="ECO:0000259" key="2">
    <source>
        <dbReference type="Pfam" id="PF01551"/>
    </source>
</evidence>
<sequence>MLKRRLASSALLLTTVAGGLAATSTTATAAATAAAAAPNLQLPFSCGQKWRLDTWGHAPALDMVKEPDQHGTEGATLVAAAAGRVDKAFYHENGGNVVQIDHGGGYFTTYIHLQSRGVSAGDRVQQGTVIGKVGKTGGESNGHPHLHFELAYDANGDGDASWGFAGSERIKPTFNGVTYGQSNSRTWRNVESFNCPSRSPEGPASVYGVLPNGQVTYTEIDAATAKRTRGAEVSTATLGFKPKAMATLDYNTLLVTEDNSGGKLYRVDIISNRDTVTFQPPILLGTGYTHELLAYDGKSHLYGIANGVLRRYNLTKTKPILADITGNTLIGSGFALKTLTTTGPDWILGTTTAGQLISYKINGADSWQRYQLRDATWQVFDHLISPGGGVYYGHRPEGSLHGYVDANPYDGRDDDLSGQGAIDPDGWTQTLLSAQP</sequence>
<dbReference type="Pfam" id="PF01551">
    <property type="entry name" value="Peptidase_M23"/>
    <property type="match status" value="1"/>
</dbReference>
<dbReference type="PANTHER" id="PTHR21666:SF270">
    <property type="entry name" value="MUREIN HYDROLASE ACTIVATOR ENVC"/>
    <property type="match status" value="1"/>
</dbReference>
<name>A0A1H6F213_9ACTN</name>
<proteinExistence type="predicted"/>
<dbReference type="CDD" id="cd12797">
    <property type="entry name" value="M23_peptidase"/>
    <property type="match status" value="1"/>
</dbReference>
<dbReference type="Gene3D" id="2.70.70.10">
    <property type="entry name" value="Glucose Permease (Domain IIA)"/>
    <property type="match status" value="1"/>
</dbReference>
<keyword evidence="1" id="KW-0732">Signal</keyword>
<dbReference type="InterPro" id="IPR050570">
    <property type="entry name" value="Cell_wall_metabolism_enzyme"/>
</dbReference>
<dbReference type="Gene3D" id="2.115.10.10">
    <property type="entry name" value="Tachylectin 2"/>
    <property type="match status" value="1"/>
</dbReference>
<dbReference type="OrthoDB" id="1099523at2"/>
<organism evidence="3 4">
    <name type="scientific">Nonomuraea solani</name>
    <dbReference type="NCBI Taxonomy" id="1144553"/>
    <lineage>
        <taxon>Bacteria</taxon>
        <taxon>Bacillati</taxon>
        <taxon>Actinomycetota</taxon>
        <taxon>Actinomycetes</taxon>
        <taxon>Streptosporangiales</taxon>
        <taxon>Streptosporangiaceae</taxon>
        <taxon>Nonomuraea</taxon>
    </lineage>
</organism>
<protein>
    <submittedName>
        <fullName evidence="3">Peptidase family M23</fullName>
    </submittedName>
</protein>
<dbReference type="SUPFAM" id="SSF51261">
    <property type="entry name" value="Duplicated hybrid motif"/>
    <property type="match status" value="1"/>
</dbReference>
<evidence type="ECO:0000313" key="3">
    <source>
        <dbReference type="EMBL" id="SEH04112.1"/>
    </source>
</evidence>
<dbReference type="InterPro" id="IPR011055">
    <property type="entry name" value="Dup_hybrid_motif"/>
</dbReference>
<feature type="domain" description="M23ase beta-sheet core" evidence="2">
    <location>
        <begin position="71"/>
        <end position="153"/>
    </location>
</feature>
<reference evidence="3 4" key="1">
    <citation type="submission" date="2016-10" db="EMBL/GenBank/DDBJ databases">
        <authorList>
            <person name="de Groot N.N."/>
        </authorList>
    </citation>
    <scope>NUCLEOTIDE SEQUENCE [LARGE SCALE GENOMIC DNA]</scope>
    <source>
        <strain evidence="3 4">CGMCC 4.7037</strain>
    </source>
</reference>
<dbReference type="RefSeq" id="WP_146104303.1">
    <property type="nucleotide sequence ID" value="NZ_FNVT01000061.1"/>
</dbReference>